<dbReference type="Gene3D" id="2.30.30.60">
    <property type="match status" value="1"/>
</dbReference>
<dbReference type="SUPFAM" id="SSF82861">
    <property type="entry name" value="Mechanosensitive channel protein MscS (YggB), transmembrane region"/>
    <property type="match status" value="1"/>
</dbReference>
<keyword evidence="7 9" id="KW-0472">Membrane</keyword>
<dbReference type="OrthoDB" id="4638917at2"/>
<comment type="similarity">
    <text evidence="3">Belongs to the MscS (TC 1.A.23) family.</text>
</comment>
<accession>A0A364VAF8</accession>
<dbReference type="PANTHER" id="PTHR30460">
    <property type="entry name" value="MODERATE CONDUCTANCE MECHANOSENSITIVE CHANNEL YBIO"/>
    <property type="match status" value="1"/>
</dbReference>
<evidence type="ECO:0000256" key="4">
    <source>
        <dbReference type="ARBA" id="ARBA00022475"/>
    </source>
</evidence>
<evidence type="ECO:0000256" key="3">
    <source>
        <dbReference type="ARBA" id="ARBA00008017"/>
    </source>
</evidence>
<dbReference type="InterPro" id="IPR006685">
    <property type="entry name" value="MscS_channel_2nd"/>
</dbReference>
<dbReference type="AlphaFoldDB" id="A0A364VAF8"/>
<gene>
    <name evidence="11" type="ORF">CWC39_07425</name>
</gene>
<proteinExistence type="inferred from homology"/>
<keyword evidence="6 9" id="KW-1133">Transmembrane helix</keyword>
<comment type="caution">
    <text evidence="11">The sequence shown here is derived from an EMBL/GenBank/DDBJ whole genome shotgun (WGS) entry which is preliminary data.</text>
</comment>
<feature type="region of interest" description="Disordered" evidence="8">
    <location>
        <begin position="286"/>
        <end position="336"/>
    </location>
</feature>
<dbReference type="GO" id="GO:0005886">
    <property type="term" value="C:plasma membrane"/>
    <property type="evidence" value="ECO:0007669"/>
    <property type="project" value="UniProtKB-SubCell"/>
</dbReference>
<feature type="transmembrane region" description="Helical" evidence="9">
    <location>
        <begin position="60"/>
        <end position="82"/>
    </location>
</feature>
<dbReference type="SUPFAM" id="SSF50182">
    <property type="entry name" value="Sm-like ribonucleoproteins"/>
    <property type="match status" value="1"/>
</dbReference>
<evidence type="ECO:0000256" key="5">
    <source>
        <dbReference type="ARBA" id="ARBA00022692"/>
    </source>
</evidence>
<dbReference type="RefSeq" id="WP_146743875.1">
    <property type="nucleotide sequence ID" value="NZ_PHQP01000057.1"/>
</dbReference>
<dbReference type="InterPro" id="IPR010920">
    <property type="entry name" value="LSM_dom_sf"/>
</dbReference>
<name>A0A364VAF8_9CORY</name>
<dbReference type="InterPro" id="IPR023408">
    <property type="entry name" value="MscS_beta-dom_sf"/>
</dbReference>
<evidence type="ECO:0000256" key="7">
    <source>
        <dbReference type="ARBA" id="ARBA00023136"/>
    </source>
</evidence>
<sequence>MNLVIYYLIQLWSLLVNHGLPLAALLIVAILIPRIGRLAVRVISQRFDSAEEATKGRLALLGALVYVLEAIAFFVVVMLALANLGVPATSAAIPATVVSAAIGFGAQNVIKDFVAGFFIISERQFGVGDYVSFDGPSSAVEGTVVALTLRATRIRTPAGETVMVPNGSAGVVTNYSQEWSRAVVDIEIPLQPGESMDHLTEKVRAAAHRAVQDPQVAGDITGDLDVLPAMKLVQPLAAGQPWAITFRTTVTVVPARQWAAERAIRSAIVNTFWDRFNVSDLSSAVSSVLDGSTPPSPIADKTSRLPQADPDAPTELYPAASPHTPGDLDTDPDTGA</sequence>
<evidence type="ECO:0000256" key="6">
    <source>
        <dbReference type="ARBA" id="ARBA00022989"/>
    </source>
</evidence>
<evidence type="ECO:0000256" key="8">
    <source>
        <dbReference type="SAM" id="MobiDB-lite"/>
    </source>
</evidence>
<feature type="domain" description="Mechanosensitive ion channel MscS" evidence="10">
    <location>
        <begin position="108"/>
        <end position="176"/>
    </location>
</feature>
<keyword evidence="4" id="KW-1003">Cell membrane</keyword>
<protein>
    <submittedName>
        <fullName evidence="11">Mechanosensitive ion channel family protein</fullName>
    </submittedName>
</protein>
<feature type="non-terminal residue" evidence="11">
    <location>
        <position position="336"/>
    </location>
</feature>
<dbReference type="InterPro" id="IPR011014">
    <property type="entry name" value="MscS_channel_TM-2"/>
</dbReference>
<evidence type="ECO:0000313" key="11">
    <source>
        <dbReference type="EMBL" id="RAV33625.1"/>
    </source>
</evidence>
<keyword evidence="5 9" id="KW-0812">Transmembrane</keyword>
<dbReference type="Proteomes" id="UP000251047">
    <property type="component" value="Unassembled WGS sequence"/>
</dbReference>
<dbReference type="GO" id="GO:0008381">
    <property type="term" value="F:mechanosensitive monoatomic ion channel activity"/>
    <property type="evidence" value="ECO:0007669"/>
    <property type="project" value="InterPro"/>
</dbReference>
<evidence type="ECO:0000256" key="9">
    <source>
        <dbReference type="SAM" id="Phobius"/>
    </source>
</evidence>
<dbReference type="Gene3D" id="1.10.287.1260">
    <property type="match status" value="1"/>
</dbReference>
<feature type="transmembrane region" description="Helical" evidence="9">
    <location>
        <begin position="20"/>
        <end position="40"/>
    </location>
</feature>
<evidence type="ECO:0000256" key="1">
    <source>
        <dbReference type="ARBA" id="ARBA00004141"/>
    </source>
</evidence>
<dbReference type="InterPro" id="IPR045276">
    <property type="entry name" value="YbiO_bact"/>
</dbReference>
<evidence type="ECO:0000256" key="2">
    <source>
        <dbReference type="ARBA" id="ARBA00004236"/>
    </source>
</evidence>
<dbReference type="PANTHER" id="PTHR30460:SF0">
    <property type="entry name" value="MODERATE CONDUCTANCE MECHANOSENSITIVE CHANNEL YBIO"/>
    <property type="match status" value="1"/>
</dbReference>
<reference evidence="11 12" key="1">
    <citation type="journal article" date="2018" name="Syst. Appl. Microbiol.">
        <title>Corynebacterium heidelbergense sp. nov., isolated from the preen glands of Egyptian geese (Alopochen aegyptiacus).</title>
        <authorList>
            <person name="Braun M.S."/>
            <person name="Wang E."/>
            <person name="Zimmermann S."/>
            <person name="Wink M."/>
        </authorList>
    </citation>
    <scope>NUCLEOTIDE SEQUENCE [LARGE SCALE GENOMIC DNA]</scope>
    <source>
        <strain evidence="11 12">DSM 104638</strain>
    </source>
</reference>
<evidence type="ECO:0000313" key="12">
    <source>
        <dbReference type="Proteomes" id="UP000251047"/>
    </source>
</evidence>
<comment type="subcellular location">
    <subcellularLocation>
        <location evidence="2">Cell membrane</location>
    </subcellularLocation>
    <subcellularLocation>
        <location evidence="1">Membrane</location>
        <topology evidence="1">Multi-pass membrane protein</topology>
    </subcellularLocation>
</comment>
<dbReference type="Pfam" id="PF00924">
    <property type="entry name" value="MS_channel_2nd"/>
    <property type="match status" value="1"/>
</dbReference>
<dbReference type="EMBL" id="PHQP01000057">
    <property type="protein sequence ID" value="RAV33625.1"/>
    <property type="molecule type" value="Genomic_DNA"/>
</dbReference>
<evidence type="ECO:0000259" key="10">
    <source>
        <dbReference type="Pfam" id="PF00924"/>
    </source>
</evidence>
<organism evidence="11 12">
    <name type="scientific">Corynebacterium heidelbergense</name>
    <dbReference type="NCBI Taxonomy" id="2055947"/>
    <lineage>
        <taxon>Bacteria</taxon>
        <taxon>Bacillati</taxon>
        <taxon>Actinomycetota</taxon>
        <taxon>Actinomycetes</taxon>
        <taxon>Mycobacteriales</taxon>
        <taxon>Corynebacteriaceae</taxon>
        <taxon>Corynebacterium</taxon>
    </lineage>
</organism>